<evidence type="ECO:0000313" key="3">
    <source>
        <dbReference type="Proteomes" id="UP001290462"/>
    </source>
</evidence>
<dbReference type="AlphaFoldDB" id="A0AAW9JWY3"/>
<evidence type="ECO:0000256" key="1">
    <source>
        <dbReference type="ARBA" id="ARBA00022801"/>
    </source>
</evidence>
<dbReference type="InterPro" id="IPR036412">
    <property type="entry name" value="HAD-like_sf"/>
</dbReference>
<dbReference type="EMBL" id="JAVBVO010000005">
    <property type="protein sequence ID" value="MDZ5760103.1"/>
    <property type="molecule type" value="Genomic_DNA"/>
</dbReference>
<dbReference type="NCBIfam" id="TIGR01549">
    <property type="entry name" value="HAD-SF-IA-v1"/>
    <property type="match status" value="1"/>
</dbReference>
<dbReference type="GeneID" id="83606512"/>
<dbReference type="InterPro" id="IPR051540">
    <property type="entry name" value="S-2-haloacid_dehalogenase"/>
</dbReference>
<accession>A0AAW9JWY3</accession>
<dbReference type="Proteomes" id="UP001290462">
    <property type="component" value="Unassembled WGS sequence"/>
</dbReference>
<dbReference type="InterPro" id="IPR006549">
    <property type="entry name" value="HAD-SF_hydro_IIIA"/>
</dbReference>
<comment type="caution">
    <text evidence="2">The sequence shown here is derived from an EMBL/GenBank/DDBJ whole genome shotgun (WGS) entry which is preliminary data.</text>
</comment>
<protein>
    <submittedName>
        <fullName evidence="2">YqeG family HAD IIIA-type phosphatase</fullName>
    </submittedName>
</protein>
<dbReference type="NCBIfam" id="TIGR01668">
    <property type="entry name" value="YqeG_hyp_ppase"/>
    <property type="match status" value="1"/>
</dbReference>
<proteinExistence type="predicted"/>
<dbReference type="PANTHER" id="PTHR43316">
    <property type="entry name" value="HYDROLASE, HALOACID DELAHOGENASE-RELATED"/>
    <property type="match status" value="1"/>
</dbReference>
<dbReference type="NCBIfam" id="TIGR01662">
    <property type="entry name" value="HAD-SF-IIIA"/>
    <property type="match status" value="1"/>
</dbReference>
<gene>
    <name evidence="2" type="ORF">RAK27_15815</name>
</gene>
<organism evidence="2 3">
    <name type="scientific">Carnobacterium maltaromaticum</name>
    <name type="common">Carnobacterium piscicola</name>
    <dbReference type="NCBI Taxonomy" id="2751"/>
    <lineage>
        <taxon>Bacteria</taxon>
        <taxon>Bacillati</taxon>
        <taxon>Bacillota</taxon>
        <taxon>Bacilli</taxon>
        <taxon>Lactobacillales</taxon>
        <taxon>Carnobacteriaceae</taxon>
        <taxon>Carnobacterium</taxon>
    </lineage>
</organism>
<dbReference type="InterPro" id="IPR010021">
    <property type="entry name" value="PGPP1/Gep4"/>
</dbReference>
<dbReference type="InterPro" id="IPR006439">
    <property type="entry name" value="HAD-SF_hydro_IA"/>
</dbReference>
<dbReference type="GO" id="GO:0008962">
    <property type="term" value="F:phosphatidylglycerophosphatase activity"/>
    <property type="evidence" value="ECO:0007669"/>
    <property type="project" value="InterPro"/>
</dbReference>
<dbReference type="RefSeq" id="WP_010053390.1">
    <property type="nucleotide sequence ID" value="NZ_BJOJ01000033.1"/>
</dbReference>
<dbReference type="SUPFAM" id="SSF56784">
    <property type="entry name" value="HAD-like"/>
    <property type="match status" value="1"/>
</dbReference>
<reference evidence="2" key="1">
    <citation type="submission" date="2023-08" db="EMBL/GenBank/DDBJ databases">
        <title>Genomic characterization of piscicolin 126 produced by Carnobacterium maltaromaticum CM22 strain isolated from salmon (Salmo salar).</title>
        <authorList>
            <person name="Gonzalez-Gragera E."/>
            <person name="Garcia-Lopez J.D."/>
            <person name="Teso-Perez C."/>
            <person name="Gimenez-Hernandez I."/>
            <person name="Peralta-Sanchez J.M."/>
            <person name="Valdivia E."/>
            <person name="Montalban-Lopez M."/>
            <person name="Martin-Platero A.M."/>
            <person name="Banos A."/>
            <person name="Martinez-Bueno M."/>
        </authorList>
    </citation>
    <scope>NUCLEOTIDE SEQUENCE</scope>
    <source>
        <strain evidence="2">CM22</strain>
    </source>
</reference>
<dbReference type="Gene3D" id="3.40.50.1000">
    <property type="entry name" value="HAD superfamily/HAD-like"/>
    <property type="match status" value="1"/>
</dbReference>
<keyword evidence="1" id="KW-0378">Hydrolase</keyword>
<dbReference type="PANTHER" id="PTHR43316:SF3">
    <property type="entry name" value="HALOACID DEHALOGENASE, TYPE II (AFU_ORTHOLOGUE AFUA_2G07750)-RELATED"/>
    <property type="match status" value="1"/>
</dbReference>
<dbReference type="CDD" id="cd16416">
    <property type="entry name" value="HAD_BsYqeG-like"/>
    <property type="match status" value="1"/>
</dbReference>
<evidence type="ECO:0000313" key="2">
    <source>
        <dbReference type="EMBL" id="MDZ5760103.1"/>
    </source>
</evidence>
<dbReference type="Pfam" id="PF13242">
    <property type="entry name" value="Hydrolase_like"/>
    <property type="match status" value="1"/>
</dbReference>
<dbReference type="InterPro" id="IPR023214">
    <property type="entry name" value="HAD_sf"/>
</dbReference>
<sequence>MFTKFKPTWMVEAIYQITPEQLKKRNFKAVLTDLDNTLIAWNNPDGTEELLLWIEEMKNAGIPVVVISNNKAVRIERVVNQLGLKYVQRAMKPLTKGFKEAQKLVDLPKDQILMVGDQIMTDIRGANAAGIQNVLVKPVVESDAWNTKFNRAMERRIMKYLWKKHPEMSWRKTIDDNE</sequence>
<name>A0AAW9JWY3_CARML</name>